<dbReference type="Proteomes" id="UP000002730">
    <property type="component" value="Chromosome"/>
</dbReference>
<dbReference type="Gene3D" id="3.40.50.1000">
    <property type="entry name" value="HAD superfamily/HAD-like"/>
    <property type="match status" value="2"/>
</dbReference>
<evidence type="ECO:0000256" key="1">
    <source>
        <dbReference type="ARBA" id="ARBA00001946"/>
    </source>
</evidence>
<comment type="cofactor">
    <cofactor evidence="1">
        <name>Mg(2+)</name>
        <dbReference type="ChEBI" id="CHEBI:18420"/>
    </cofactor>
</comment>
<dbReference type="AlphaFoldDB" id="D9SNQ7"/>
<evidence type="ECO:0000313" key="7">
    <source>
        <dbReference type="Proteomes" id="UP000002730"/>
    </source>
</evidence>
<accession>D9SNQ7</accession>
<keyword evidence="4" id="KW-0460">Magnesium</keyword>
<dbReference type="HOGENOM" id="CLU_043473_4_2_9"/>
<name>D9SNQ7_CLOC7</name>
<dbReference type="InterPro" id="IPR036412">
    <property type="entry name" value="HAD-like_sf"/>
</dbReference>
<dbReference type="Pfam" id="PF13242">
    <property type="entry name" value="Hydrolase_like"/>
    <property type="match status" value="1"/>
</dbReference>
<dbReference type="eggNOG" id="COG0647">
    <property type="taxonomic scope" value="Bacteria"/>
</dbReference>
<dbReference type="NCBIfam" id="TIGR01458">
    <property type="entry name" value="HAD-SF-IIA-hyp3"/>
    <property type="match status" value="1"/>
</dbReference>
<evidence type="ECO:0000256" key="5">
    <source>
        <dbReference type="ARBA" id="ARBA00039666"/>
    </source>
</evidence>
<proteinExistence type="inferred from homology"/>
<dbReference type="EMBL" id="CP002160">
    <property type="protein sequence ID" value="ADL49928.1"/>
    <property type="molecule type" value="Genomic_DNA"/>
</dbReference>
<evidence type="ECO:0000256" key="4">
    <source>
        <dbReference type="ARBA" id="ARBA00022842"/>
    </source>
</evidence>
<dbReference type="OrthoDB" id="9810101at2"/>
<reference evidence="6 7" key="1">
    <citation type="submission" date="2010-08" db="EMBL/GenBank/DDBJ databases">
        <title>Complete sequence of Clostridium cellulovorans 743B.</title>
        <authorList>
            <consortium name="US DOE Joint Genome Institute"/>
            <person name="Lucas S."/>
            <person name="Copeland A."/>
            <person name="Lapidus A."/>
            <person name="Cheng J.-F."/>
            <person name="Bruce D."/>
            <person name="Goodwin L."/>
            <person name="Pitluck S."/>
            <person name="Chertkov O."/>
            <person name="Detter J.C."/>
            <person name="Han C."/>
            <person name="Tapia R."/>
            <person name="Land M."/>
            <person name="Hauser L."/>
            <person name="Chang Y.-J."/>
            <person name="Jeffries C."/>
            <person name="Kyrpides N."/>
            <person name="Ivanova N."/>
            <person name="Mikhailova N."/>
            <person name="Hemme C.L."/>
            <person name="Woyke T."/>
        </authorList>
    </citation>
    <scope>NUCLEOTIDE SEQUENCE [LARGE SCALE GENOMIC DNA]</scope>
    <source>
        <strain evidence="7">ATCC 35296 / DSM 3052 / OCM 3 / 743B</strain>
    </source>
</reference>
<gene>
    <name evidence="6" type="ordered locus">Clocel_0139</name>
</gene>
<keyword evidence="7" id="KW-1185">Reference proteome</keyword>
<dbReference type="NCBIfam" id="TIGR01460">
    <property type="entry name" value="HAD-SF-IIA"/>
    <property type="match status" value="1"/>
</dbReference>
<dbReference type="GO" id="GO:0016791">
    <property type="term" value="F:phosphatase activity"/>
    <property type="evidence" value="ECO:0007669"/>
    <property type="project" value="InterPro"/>
</dbReference>
<protein>
    <recommendedName>
        <fullName evidence="5">Haloacid dehalogenase-like hydrolase domain-containing protein 2</fullName>
    </recommendedName>
</protein>
<dbReference type="GO" id="GO:0005737">
    <property type="term" value="C:cytoplasm"/>
    <property type="evidence" value="ECO:0007669"/>
    <property type="project" value="TreeGrafter"/>
</dbReference>
<dbReference type="RefSeq" id="WP_010075316.1">
    <property type="nucleotide sequence ID" value="NC_014393.1"/>
</dbReference>
<dbReference type="GO" id="GO:0046872">
    <property type="term" value="F:metal ion binding"/>
    <property type="evidence" value="ECO:0007669"/>
    <property type="project" value="UniProtKB-KW"/>
</dbReference>
<dbReference type="InterPro" id="IPR006357">
    <property type="entry name" value="HAD-SF_hydro_IIA"/>
</dbReference>
<dbReference type="SUPFAM" id="SSF56784">
    <property type="entry name" value="HAD-like"/>
    <property type="match status" value="1"/>
</dbReference>
<organism evidence="6 7">
    <name type="scientific">Clostridium cellulovorans (strain ATCC 35296 / DSM 3052 / OCM 3 / 743B)</name>
    <dbReference type="NCBI Taxonomy" id="573061"/>
    <lineage>
        <taxon>Bacteria</taxon>
        <taxon>Bacillati</taxon>
        <taxon>Bacillota</taxon>
        <taxon>Clostridia</taxon>
        <taxon>Eubacteriales</taxon>
        <taxon>Clostridiaceae</taxon>
        <taxon>Clostridium</taxon>
    </lineage>
</organism>
<dbReference type="PANTHER" id="PTHR19288:SF46">
    <property type="entry name" value="HALOACID DEHALOGENASE-LIKE HYDROLASE DOMAIN-CONTAINING PROTEIN 2"/>
    <property type="match status" value="1"/>
</dbReference>
<keyword evidence="6" id="KW-0378">Hydrolase</keyword>
<dbReference type="InterPro" id="IPR006355">
    <property type="entry name" value="LHPP/HDHD2"/>
</dbReference>
<dbReference type="Pfam" id="PF13344">
    <property type="entry name" value="Hydrolase_6"/>
    <property type="match status" value="1"/>
</dbReference>
<comment type="similarity">
    <text evidence="2">Belongs to the HAD-like hydrolase superfamily.</text>
</comment>
<dbReference type="PANTHER" id="PTHR19288">
    <property type="entry name" value="4-NITROPHENYLPHOSPHATASE-RELATED"/>
    <property type="match status" value="1"/>
</dbReference>
<keyword evidence="3" id="KW-0479">Metal-binding</keyword>
<evidence type="ECO:0000256" key="2">
    <source>
        <dbReference type="ARBA" id="ARBA00007958"/>
    </source>
</evidence>
<dbReference type="KEGG" id="ccb:Clocel_0139"/>
<evidence type="ECO:0000256" key="3">
    <source>
        <dbReference type="ARBA" id="ARBA00022723"/>
    </source>
</evidence>
<evidence type="ECO:0000313" key="6">
    <source>
        <dbReference type="EMBL" id="ADL49928.1"/>
    </source>
</evidence>
<sequence length="252" mass="28246">MKTKAIFFDLDGTLYFKGEAIEGAIETVNQLRDKGYICRFLTNTDGSTPKTILDRLRNMGFNIQLEEIYTPITASIKFLERIEGARIYPLMLDEVVDEYKNFNIGTEAVDYLVIGDCRDKISYDHLNTVFRMIGENTEIFVTQKGRYFYNADGKNIDTGAFAAMFEYATGKVAKVLGKPSKDFFNILLEDLNLEAGQVLIIGDDITTDIVGANTIGAKGALVKTGKYNDQRNLKVAEPDMILDSVVDLQKLL</sequence>
<dbReference type="InterPro" id="IPR023214">
    <property type="entry name" value="HAD_sf"/>
</dbReference>
<dbReference type="STRING" id="573061.Clocel_0139"/>